<gene>
    <name evidence="1" type="ORF">JCM21714_2219</name>
</gene>
<protein>
    <submittedName>
        <fullName evidence="1">Uncharacterized protein</fullName>
    </submittedName>
</protein>
<dbReference type="AlphaFoldDB" id="W4VIX8"/>
<keyword evidence="2" id="KW-1185">Reference proteome</keyword>
<dbReference type="EMBL" id="BAVS01000010">
    <property type="protein sequence ID" value="GAE93167.1"/>
    <property type="molecule type" value="Genomic_DNA"/>
</dbReference>
<evidence type="ECO:0000313" key="1">
    <source>
        <dbReference type="EMBL" id="GAE93167.1"/>
    </source>
</evidence>
<organism evidence="1 2">
    <name type="scientific">Gracilibacillus boraciitolerans JCM 21714</name>
    <dbReference type="NCBI Taxonomy" id="1298598"/>
    <lineage>
        <taxon>Bacteria</taxon>
        <taxon>Bacillati</taxon>
        <taxon>Bacillota</taxon>
        <taxon>Bacilli</taxon>
        <taxon>Bacillales</taxon>
        <taxon>Bacillaceae</taxon>
        <taxon>Gracilibacillus</taxon>
    </lineage>
</organism>
<name>W4VIX8_9BACI</name>
<sequence>MTGKTHIMGGFASTVAIAHSYTYEPILFFISGSKELEPLFSSVKIEEVKQFIEKYEQSVV</sequence>
<comment type="caution">
    <text evidence="1">The sequence shown here is derived from an EMBL/GenBank/DDBJ whole genome shotgun (WGS) entry which is preliminary data.</text>
</comment>
<evidence type="ECO:0000313" key="2">
    <source>
        <dbReference type="Proteomes" id="UP000019102"/>
    </source>
</evidence>
<reference evidence="1 2" key="1">
    <citation type="journal article" date="2014" name="Genome Announc.">
        <title>Draft Genome Sequence of the Boron-Tolerant and Moderately Halotolerant Bacterium Gracilibacillus boraciitolerans JCM 21714T.</title>
        <authorList>
            <person name="Ahmed I."/>
            <person name="Oshima K."/>
            <person name="Suda W."/>
            <person name="Kitamura K."/>
            <person name="Iida T."/>
            <person name="Ohmori Y."/>
            <person name="Fujiwara T."/>
            <person name="Hattori M."/>
            <person name="Ohkuma M."/>
        </authorList>
    </citation>
    <scope>NUCLEOTIDE SEQUENCE [LARGE SCALE GENOMIC DNA]</scope>
    <source>
        <strain evidence="1 2">JCM 21714</strain>
    </source>
</reference>
<dbReference type="Proteomes" id="UP000019102">
    <property type="component" value="Unassembled WGS sequence"/>
</dbReference>
<proteinExistence type="predicted"/>
<dbReference type="RefSeq" id="WP_035723338.1">
    <property type="nucleotide sequence ID" value="NZ_BAVS01000010.1"/>
</dbReference>
<accession>W4VIX8</accession>
<dbReference type="STRING" id="1298598.JCM21714_2219"/>
<dbReference type="OrthoDB" id="2862980at2"/>